<keyword evidence="4" id="KW-1185">Reference proteome</keyword>
<gene>
    <name evidence="3" type="ORF">Pan14r_31410</name>
</gene>
<dbReference type="Pfam" id="PF06439">
    <property type="entry name" value="3keto-disac_hyd"/>
    <property type="match status" value="2"/>
</dbReference>
<evidence type="ECO:0000256" key="1">
    <source>
        <dbReference type="SAM" id="MobiDB-lite"/>
    </source>
</evidence>
<protein>
    <recommendedName>
        <fullName evidence="2">3-keto-alpha-glucoside-1,2-lyase/3-keto-2-hydroxy-glucal hydratase domain-containing protein</fullName>
    </recommendedName>
</protein>
<evidence type="ECO:0000313" key="4">
    <source>
        <dbReference type="Proteomes" id="UP000317238"/>
    </source>
</evidence>
<evidence type="ECO:0000259" key="2">
    <source>
        <dbReference type="Pfam" id="PF06439"/>
    </source>
</evidence>
<comment type="caution">
    <text evidence="3">The sequence shown here is derived from an EMBL/GenBank/DDBJ whole genome shotgun (WGS) entry which is preliminary data.</text>
</comment>
<dbReference type="EMBL" id="SJPL01000001">
    <property type="protein sequence ID" value="TWT70833.1"/>
    <property type="molecule type" value="Genomic_DNA"/>
</dbReference>
<proteinExistence type="predicted"/>
<feature type="domain" description="3-keto-alpha-glucoside-1,2-lyase/3-keto-2-hydroxy-glucal hydratase" evidence="2">
    <location>
        <begin position="252"/>
        <end position="428"/>
    </location>
</feature>
<feature type="domain" description="3-keto-alpha-glucoside-1,2-lyase/3-keto-2-hydroxy-glucal hydratase" evidence="2">
    <location>
        <begin position="81"/>
        <end position="243"/>
    </location>
</feature>
<name>A0A5C5Y7S6_9PLAN</name>
<accession>A0A5C5Y7S6</accession>
<dbReference type="AlphaFoldDB" id="A0A5C5Y7S6"/>
<dbReference type="Proteomes" id="UP000317238">
    <property type="component" value="Unassembled WGS sequence"/>
</dbReference>
<organism evidence="3 4">
    <name type="scientific">Crateriforma conspicua</name>
    <dbReference type="NCBI Taxonomy" id="2527996"/>
    <lineage>
        <taxon>Bacteria</taxon>
        <taxon>Pseudomonadati</taxon>
        <taxon>Planctomycetota</taxon>
        <taxon>Planctomycetia</taxon>
        <taxon>Planctomycetales</taxon>
        <taxon>Planctomycetaceae</taxon>
        <taxon>Crateriforma</taxon>
    </lineage>
</organism>
<feature type="compositionally biased region" description="Basic and acidic residues" evidence="1">
    <location>
        <begin position="389"/>
        <end position="403"/>
    </location>
</feature>
<dbReference type="InterPro" id="IPR010496">
    <property type="entry name" value="AL/BT2_dom"/>
</dbReference>
<reference evidence="3 4" key="1">
    <citation type="submission" date="2019-02" db="EMBL/GenBank/DDBJ databases">
        <title>Deep-cultivation of Planctomycetes and their phenomic and genomic characterization uncovers novel biology.</title>
        <authorList>
            <person name="Wiegand S."/>
            <person name="Jogler M."/>
            <person name="Boedeker C."/>
            <person name="Pinto D."/>
            <person name="Vollmers J."/>
            <person name="Rivas-Marin E."/>
            <person name="Kohn T."/>
            <person name="Peeters S.H."/>
            <person name="Heuer A."/>
            <person name="Rast P."/>
            <person name="Oberbeckmann S."/>
            <person name="Bunk B."/>
            <person name="Jeske O."/>
            <person name="Meyerdierks A."/>
            <person name="Storesund J.E."/>
            <person name="Kallscheuer N."/>
            <person name="Luecker S."/>
            <person name="Lage O.M."/>
            <person name="Pohl T."/>
            <person name="Merkel B.J."/>
            <person name="Hornburger P."/>
            <person name="Mueller R.-W."/>
            <person name="Bruemmer F."/>
            <person name="Labrenz M."/>
            <person name="Spormann A.M."/>
            <person name="Op Den Camp H."/>
            <person name="Overmann J."/>
            <person name="Amann R."/>
            <person name="Jetten M.S.M."/>
            <person name="Mascher T."/>
            <person name="Medema M.H."/>
            <person name="Devos D.P."/>
            <person name="Kaster A.-K."/>
            <person name="Ovreas L."/>
            <person name="Rohde M."/>
            <person name="Galperin M.Y."/>
            <person name="Jogler C."/>
        </authorList>
    </citation>
    <scope>NUCLEOTIDE SEQUENCE [LARGE SCALE GENOMIC DNA]</scope>
    <source>
        <strain evidence="3 4">Pan14r</strain>
    </source>
</reference>
<dbReference type="GO" id="GO:0016787">
    <property type="term" value="F:hydrolase activity"/>
    <property type="evidence" value="ECO:0007669"/>
    <property type="project" value="InterPro"/>
</dbReference>
<sequence>MGMQMIANRPASHRHVLLVVIVLFGVAIGCRRDTATVEKPAEDSAASQSDAEPTVYVPQAYEATADELLAACLTPEEASEGWVRLFDGHTLFGWDIAGNANWRIEDGTLVADQGEVSLLCTSIPWADYELSVQFKVTPTTNSGVFLRTPLEVDDPGSDCYEVNIAPDDNPFPTASVVQRQKVDVQQKFDTWRTMNMVLRGDQLTVRLDGEVVCEYTDPEPLAAGRIGLQKNSGRIEFRDVKLRPLGLESMLGEGLDGWKTYPEMSGEFKRTDEGGLRVKGGKTQLETEKRFADFNLLAEYQMDEPTSNSGIFFRCIPGDELMGYECQVSNEIIDGNPLKPADCGVGGIFRRQDARIVAGKPKQKNVILLTTRGPRIAAWVNGLQVSDVTDDRDPDENPRRGLRLDPGTIMIQGHDETTDATYSQLKIKSLDTP</sequence>
<dbReference type="Gene3D" id="2.60.120.560">
    <property type="entry name" value="Exo-inulinase, domain 1"/>
    <property type="match status" value="2"/>
</dbReference>
<feature type="region of interest" description="Disordered" evidence="1">
    <location>
        <begin position="387"/>
        <end position="406"/>
    </location>
</feature>
<evidence type="ECO:0000313" key="3">
    <source>
        <dbReference type="EMBL" id="TWT70833.1"/>
    </source>
</evidence>